<reference evidence="2 3" key="1">
    <citation type="journal article" date="2018" name="Biotechnol. Biofuels">
        <title>Integrative visual omics of the white-rot fungus Polyporus brumalis exposes the biotechnological potential of its oxidative enzymes for delignifying raw plant biomass.</title>
        <authorList>
            <person name="Miyauchi S."/>
            <person name="Rancon A."/>
            <person name="Drula E."/>
            <person name="Hage H."/>
            <person name="Chaduli D."/>
            <person name="Favel A."/>
            <person name="Grisel S."/>
            <person name="Henrissat B."/>
            <person name="Herpoel-Gimbert I."/>
            <person name="Ruiz-Duenas F.J."/>
            <person name="Chevret D."/>
            <person name="Hainaut M."/>
            <person name="Lin J."/>
            <person name="Wang M."/>
            <person name="Pangilinan J."/>
            <person name="Lipzen A."/>
            <person name="Lesage-Meessen L."/>
            <person name="Navarro D."/>
            <person name="Riley R."/>
            <person name="Grigoriev I.V."/>
            <person name="Zhou S."/>
            <person name="Raouche S."/>
            <person name="Rosso M.N."/>
        </authorList>
    </citation>
    <scope>NUCLEOTIDE SEQUENCE [LARGE SCALE GENOMIC DNA]</scope>
    <source>
        <strain evidence="2 3">BRFM 1820</strain>
    </source>
</reference>
<keyword evidence="3" id="KW-1185">Reference proteome</keyword>
<evidence type="ECO:0000256" key="1">
    <source>
        <dbReference type="SAM" id="MobiDB-lite"/>
    </source>
</evidence>
<accession>A0A371CHJ5</accession>
<proteinExistence type="predicted"/>
<evidence type="ECO:0000313" key="2">
    <source>
        <dbReference type="EMBL" id="RDX39762.1"/>
    </source>
</evidence>
<feature type="compositionally biased region" description="Basic and acidic residues" evidence="1">
    <location>
        <begin position="196"/>
        <end position="212"/>
    </location>
</feature>
<dbReference type="EMBL" id="KZ857653">
    <property type="protein sequence ID" value="RDX39762.1"/>
    <property type="molecule type" value="Genomic_DNA"/>
</dbReference>
<feature type="region of interest" description="Disordered" evidence="1">
    <location>
        <begin position="196"/>
        <end position="231"/>
    </location>
</feature>
<dbReference type="AlphaFoldDB" id="A0A371CHJ5"/>
<feature type="compositionally biased region" description="Basic and acidic residues" evidence="1">
    <location>
        <begin position="220"/>
        <end position="231"/>
    </location>
</feature>
<name>A0A371CHJ5_9APHY</name>
<dbReference type="Proteomes" id="UP000256964">
    <property type="component" value="Unassembled WGS sequence"/>
</dbReference>
<gene>
    <name evidence="2" type="ORF">OH76DRAFT_1516396</name>
</gene>
<organism evidence="2 3">
    <name type="scientific">Lentinus brumalis</name>
    <dbReference type="NCBI Taxonomy" id="2498619"/>
    <lineage>
        <taxon>Eukaryota</taxon>
        <taxon>Fungi</taxon>
        <taxon>Dikarya</taxon>
        <taxon>Basidiomycota</taxon>
        <taxon>Agaricomycotina</taxon>
        <taxon>Agaricomycetes</taxon>
        <taxon>Polyporales</taxon>
        <taxon>Polyporaceae</taxon>
        <taxon>Lentinus</taxon>
    </lineage>
</organism>
<sequence>MPVQHEAIRHMVVVGQNYPLLALAVEGHRGLKTICQNLERFSSLPSSAVTYFVQDLKKQEEWGRAVRMQRLVKTSSTPRWLLDCYVQTAHTSVLGEPVAFLTRRCKTDQGAHISRFLSAQPAWQPSSSRRIYLVVTRRARGSSYSTRFVCERPAPGYHALRPWSSSVIELAASELPKNAERAEAAYERARARRDEGIRLEGGRVSSEVERKTAGAGYRGQSREENKRRATV</sequence>
<protein>
    <submittedName>
        <fullName evidence="2">Uncharacterized protein</fullName>
    </submittedName>
</protein>
<evidence type="ECO:0000313" key="3">
    <source>
        <dbReference type="Proteomes" id="UP000256964"/>
    </source>
</evidence>